<dbReference type="Proteomes" id="UP000184080">
    <property type="component" value="Unassembled WGS sequence"/>
</dbReference>
<keyword evidence="2" id="KW-0862">Zinc</keyword>
<dbReference type="InterPro" id="IPR051804">
    <property type="entry name" value="Carb_Metab_Reg_Kinase/Isom"/>
</dbReference>
<keyword evidence="3" id="KW-0413">Isomerase</keyword>
<proteinExistence type="predicted"/>
<reference evidence="3 4" key="1">
    <citation type="submission" date="2016-11" db="EMBL/GenBank/DDBJ databases">
        <authorList>
            <person name="Jaros S."/>
            <person name="Januszkiewicz K."/>
            <person name="Wedrychowicz H."/>
        </authorList>
    </citation>
    <scope>NUCLEOTIDE SEQUENCE [LARGE SCALE GENOMIC DNA]</scope>
    <source>
        <strain evidence="3 4">DSM 21864</strain>
    </source>
</reference>
<dbReference type="SUPFAM" id="SSF51182">
    <property type="entry name" value="RmlC-like cupins"/>
    <property type="match status" value="1"/>
</dbReference>
<dbReference type="CDD" id="cd07010">
    <property type="entry name" value="cupin_PMI_type_I_N_bac"/>
    <property type="match status" value="1"/>
</dbReference>
<evidence type="ECO:0000313" key="4">
    <source>
        <dbReference type="Proteomes" id="UP000184080"/>
    </source>
</evidence>
<gene>
    <name evidence="3" type="ORF">SAMN05444401_0826</name>
</gene>
<dbReference type="InterPro" id="IPR011051">
    <property type="entry name" value="RmlC_Cupin_sf"/>
</dbReference>
<name>A0A1M6BLT6_9CLOT</name>
<dbReference type="GO" id="GO:0016853">
    <property type="term" value="F:isomerase activity"/>
    <property type="evidence" value="ECO:0007669"/>
    <property type="project" value="UniProtKB-KW"/>
</dbReference>
<accession>A0A1M6BLT6</accession>
<dbReference type="InterPro" id="IPR014710">
    <property type="entry name" value="RmlC-like_jellyroll"/>
</dbReference>
<dbReference type="RefSeq" id="WP_073003918.1">
    <property type="nucleotide sequence ID" value="NZ_FQZO01000001.1"/>
</dbReference>
<dbReference type="OrthoDB" id="9808275at2"/>
<dbReference type="PANTHER" id="PTHR42742">
    <property type="entry name" value="TRANSCRIPTIONAL REPRESSOR MPRA"/>
    <property type="match status" value="1"/>
</dbReference>
<evidence type="ECO:0000256" key="1">
    <source>
        <dbReference type="ARBA" id="ARBA00022723"/>
    </source>
</evidence>
<dbReference type="AlphaFoldDB" id="A0A1M6BLT6"/>
<organism evidence="3 4">
    <name type="scientific">Clostridium amylolyticum</name>
    <dbReference type="NCBI Taxonomy" id="1121298"/>
    <lineage>
        <taxon>Bacteria</taxon>
        <taxon>Bacillati</taxon>
        <taxon>Bacillota</taxon>
        <taxon>Clostridia</taxon>
        <taxon>Eubacteriales</taxon>
        <taxon>Clostridiaceae</taxon>
        <taxon>Clostridium</taxon>
    </lineage>
</organism>
<dbReference type="STRING" id="1121298.SAMN05444401_0826"/>
<keyword evidence="1" id="KW-0479">Metal-binding</keyword>
<keyword evidence="4" id="KW-1185">Reference proteome</keyword>
<dbReference type="GO" id="GO:0046872">
    <property type="term" value="F:metal ion binding"/>
    <property type="evidence" value="ECO:0007669"/>
    <property type="project" value="UniProtKB-KW"/>
</dbReference>
<evidence type="ECO:0000313" key="3">
    <source>
        <dbReference type="EMBL" id="SHI49780.1"/>
    </source>
</evidence>
<dbReference type="Gene3D" id="2.60.120.10">
    <property type="entry name" value="Jelly Rolls"/>
    <property type="match status" value="1"/>
</dbReference>
<dbReference type="PANTHER" id="PTHR42742:SF3">
    <property type="entry name" value="FRUCTOKINASE"/>
    <property type="match status" value="1"/>
</dbReference>
<evidence type="ECO:0000256" key="2">
    <source>
        <dbReference type="ARBA" id="ARBA00022833"/>
    </source>
</evidence>
<sequence length="610" mass="70002">MSFMFKPLAYDDLSAINKPLLSSFVRSAIVVGNENVAEKIIGSLGQFQKPVVLVDGYVGSNFVNFVEQLQKQISGKSSKGFDMKDVYLSEEKINELTKSNLPLNYDDDPVLLFGSLFDGKLEDFIDYEKLKTMVRAIMDFDGVSIVYGHGATLEPLLEIAAKVVYIDISPKSSAIRAREGKFKNIGDNETRPFNALMRRNYFVDFEIVIHQRKKLIDKNFIDFYIDGNWDDEYKLLPFGALKELLGTLVKYPFRSKPVYLEGIWGGEYIRKVRNIPMDISKNIAWIFEFIPMETSIVVDVNSYKFELPFATFMTFEGKSILGEKAYESFGGYFPIRFNYDDTYHSDGNMSIQVHPKGEFTRKHYNEKGSQDEAYYVIATGHNAKTYVGFRNDANVDEFIELAEKSQSDGSDVNYKKYINGEASIPGKQFMLPAGTIHASGQNQFILELGSLTIGSYTYKIYDYNRKDKDGKPRPIHMKNAKKVLEYNRNADWVRKNIMIEPILTKECEDFKEYIVGDTNLMYYQTSRVELNTRGIYSSNNNDQFTVITLVDGEEIEVYSKSNPDFKFTQKYLEIVVIPANITDYVIVNKGYQPAVVHKTYLKPNFENYIL</sequence>
<protein>
    <submittedName>
        <fullName evidence="3">Mannose-6-phosphate isomerase, class I</fullName>
    </submittedName>
</protein>
<dbReference type="EMBL" id="FQZO01000001">
    <property type="protein sequence ID" value="SHI49780.1"/>
    <property type="molecule type" value="Genomic_DNA"/>
</dbReference>